<dbReference type="FunFam" id="1.10.8.10:FF:000075">
    <property type="entry name" value="Ubiquitin carboxyl-terminal hydrolase 24"/>
    <property type="match status" value="1"/>
</dbReference>
<dbReference type="SUPFAM" id="SSF48371">
    <property type="entry name" value="ARM repeat"/>
    <property type="match status" value="1"/>
</dbReference>
<dbReference type="GO" id="GO:0006508">
    <property type="term" value="P:proteolysis"/>
    <property type="evidence" value="ECO:0007669"/>
    <property type="project" value="UniProtKB-KW"/>
</dbReference>
<evidence type="ECO:0000256" key="5">
    <source>
        <dbReference type="ARBA" id="ARBA00022786"/>
    </source>
</evidence>
<gene>
    <name evidence="10" type="ORF">AGOR_G00149600</name>
</gene>
<comment type="caution">
    <text evidence="10">The sequence shown here is derived from an EMBL/GenBank/DDBJ whole genome shotgun (WGS) entry which is preliminary data.</text>
</comment>
<organism evidence="10 11">
    <name type="scientific">Albula goreensis</name>
    <dbReference type="NCBI Taxonomy" id="1534307"/>
    <lineage>
        <taxon>Eukaryota</taxon>
        <taxon>Metazoa</taxon>
        <taxon>Chordata</taxon>
        <taxon>Craniata</taxon>
        <taxon>Vertebrata</taxon>
        <taxon>Euteleostomi</taxon>
        <taxon>Actinopterygii</taxon>
        <taxon>Neopterygii</taxon>
        <taxon>Teleostei</taxon>
        <taxon>Albuliformes</taxon>
        <taxon>Albulidae</taxon>
        <taxon>Albula</taxon>
    </lineage>
</organism>
<dbReference type="AlphaFoldDB" id="A0A8T3D5T1"/>
<keyword evidence="11" id="KW-1185">Reference proteome</keyword>
<feature type="region of interest" description="Disordered" evidence="8">
    <location>
        <begin position="49"/>
        <end position="109"/>
    </location>
</feature>
<proteinExistence type="inferred from homology"/>
<evidence type="ECO:0000256" key="3">
    <source>
        <dbReference type="ARBA" id="ARBA00012759"/>
    </source>
</evidence>
<dbReference type="InterPro" id="IPR009060">
    <property type="entry name" value="UBA-like_sf"/>
</dbReference>
<sequence length="894" mass="100579">METEEEQHMTTLLCMGFPDPVAIRKALRLAKNDINEAVALLTNESPGLGYGYEPMESGPAPGPGPGGDGETNTRSGSGTGGFDPPPAYHDVVEGERSNDENGNCSGGNMEFPTTNLYELESRVFTDHWSIPYKREESLGKCLIASTCLARLGLADADENCKRFIDRCMPEAFKKLLTSSAVHKWGTEIHEGIYNMLMLLVDLVAERVKQDPIPVGLMGVLTMAFNPDNEYHFKNRMKSCQRNWAEVFGEDSMFAVSPSSSYQKEPHGWLVDLVNRFGEMGGFTAIQTKLNAEEIEIGSVSALVQPLGVCAEYLNSSLVQPMLDPVIHKMITYVQNLEEKDLKDKRLVSIPDLLSAIKLLCMRFQRELVTVVDHLRLDILLRMLKTPHFSAKMNSLKEVTKLIEESTVSKTVKNAIDTDRLLDWLVENSVLSIALEGNIDQAQYCDRIKGIIELLGSKLSLDELSKIWRIQAGQSSTVIENIHTIIAAAAVKFNFDQLSHLFVLIQKSWEVESDRVRQKLLSLIGRIGREARSEATTCKVLEVLWDLAHLPTLPINLVQQALEEHLTILSDAYAVKETVKRNYIIKCIEDIKKSSQQSNPQAVWVVPALRQLHEITRSFIKQTYQKQDKSIIQDLKKNFEIVKLITGSLVSCHRLAVSVAGQGGLSGSTLVDGRYTYQEYLEGHLKFLAFFLQEASLYLVWNRAKEVWECLVSGMDVCELDREMCFEWFTKGQHDLESDVQQQLFKEKILKLEPYEITMVGFNLFKTFFENVNLSDHRLKRQGTQLCVERLDLAGMDFIWRIAMESPDEEIANEAIQLIITYSYINLNPKMKKDSVSLHKKFIADCYKRSQAASSALGGPTLTHAVTRATKMLTATAMPTVATSVQSPSRGQQSW</sequence>
<dbReference type="PROSITE" id="PS50030">
    <property type="entry name" value="UBA"/>
    <property type="match status" value="1"/>
</dbReference>
<dbReference type="Proteomes" id="UP000829720">
    <property type="component" value="Unassembled WGS sequence"/>
</dbReference>
<keyword evidence="4" id="KW-0645">Protease</keyword>
<name>A0A8T3D5T1_9TELE</name>
<dbReference type="InterPro" id="IPR056850">
    <property type="entry name" value="ARM_UBP34_24_USP9X_Y"/>
</dbReference>
<evidence type="ECO:0000256" key="6">
    <source>
        <dbReference type="ARBA" id="ARBA00022801"/>
    </source>
</evidence>
<dbReference type="CDD" id="cd14286">
    <property type="entry name" value="UBA_UBP24"/>
    <property type="match status" value="1"/>
</dbReference>
<dbReference type="Pfam" id="PF25010">
    <property type="entry name" value="ARM_UBP24_USP9X-Y"/>
    <property type="match status" value="1"/>
</dbReference>
<evidence type="ECO:0000313" key="11">
    <source>
        <dbReference type="Proteomes" id="UP000829720"/>
    </source>
</evidence>
<keyword evidence="6" id="KW-0378">Hydrolase</keyword>
<evidence type="ECO:0000313" key="10">
    <source>
        <dbReference type="EMBL" id="KAI1892011.1"/>
    </source>
</evidence>
<evidence type="ECO:0000256" key="8">
    <source>
        <dbReference type="SAM" id="MobiDB-lite"/>
    </source>
</evidence>
<evidence type="ECO:0000259" key="9">
    <source>
        <dbReference type="PROSITE" id="PS50030"/>
    </source>
</evidence>
<evidence type="ECO:0000256" key="7">
    <source>
        <dbReference type="ARBA" id="ARBA00022807"/>
    </source>
</evidence>
<keyword evidence="5" id="KW-0833">Ubl conjugation pathway</keyword>
<dbReference type="Gene3D" id="1.10.8.10">
    <property type="entry name" value="DNA helicase RuvA subunit, C-terminal domain"/>
    <property type="match status" value="1"/>
</dbReference>
<comment type="similarity">
    <text evidence="2">Belongs to the peptidase C19 family.</text>
</comment>
<dbReference type="EC" id="3.4.19.12" evidence="3"/>
<dbReference type="InterPro" id="IPR015940">
    <property type="entry name" value="UBA"/>
</dbReference>
<evidence type="ECO:0000256" key="2">
    <source>
        <dbReference type="ARBA" id="ARBA00009085"/>
    </source>
</evidence>
<keyword evidence="7" id="KW-0788">Thiol protease</keyword>
<feature type="domain" description="UBA" evidence="9">
    <location>
        <begin position="2"/>
        <end position="44"/>
    </location>
</feature>
<dbReference type="EMBL" id="JAERUA010000013">
    <property type="protein sequence ID" value="KAI1892011.1"/>
    <property type="molecule type" value="Genomic_DNA"/>
</dbReference>
<comment type="catalytic activity">
    <reaction evidence="1">
        <text>Thiol-dependent hydrolysis of ester, thioester, amide, peptide and isopeptide bonds formed by the C-terminal Gly of ubiquitin (a 76-residue protein attached to proteins as an intracellular targeting signal).</text>
        <dbReference type="EC" id="3.4.19.12"/>
    </reaction>
</comment>
<dbReference type="InterPro" id="IPR033382">
    <property type="entry name" value="USP24_UBA"/>
</dbReference>
<dbReference type="SUPFAM" id="SSF46934">
    <property type="entry name" value="UBA-like"/>
    <property type="match status" value="1"/>
</dbReference>
<accession>A0A8T3D5T1</accession>
<reference evidence="10" key="1">
    <citation type="submission" date="2021-01" db="EMBL/GenBank/DDBJ databases">
        <authorList>
            <person name="Zahm M."/>
            <person name="Roques C."/>
            <person name="Cabau C."/>
            <person name="Klopp C."/>
            <person name="Donnadieu C."/>
            <person name="Jouanno E."/>
            <person name="Lampietro C."/>
            <person name="Louis A."/>
            <person name="Herpin A."/>
            <person name="Echchiki A."/>
            <person name="Berthelot C."/>
            <person name="Parey E."/>
            <person name="Roest-Crollius H."/>
            <person name="Braasch I."/>
            <person name="Postlethwait J."/>
            <person name="Bobe J."/>
            <person name="Montfort J."/>
            <person name="Bouchez O."/>
            <person name="Begum T."/>
            <person name="Mejri S."/>
            <person name="Adams A."/>
            <person name="Chen W.-J."/>
            <person name="Guiguen Y."/>
        </authorList>
    </citation>
    <scope>NUCLEOTIDE SEQUENCE</scope>
    <source>
        <tissue evidence="10">Blood</tissue>
    </source>
</reference>
<evidence type="ECO:0000256" key="4">
    <source>
        <dbReference type="ARBA" id="ARBA00022670"/>
    </source>
</evidence>
<protein>
    <recommendedName>
        <fullName evidence="3">ubiquitinyl hydrolase 1</fullName>
        <ecNumber evidence="3">3.4.19.12</ecNumber>
    </recommendedName>
</protein>
<dbReference type="OrthoDB" id="289038at2759"/>
<feature type="compositionally biased region" description="Basic and acidic residues" evidence="8">
    <location>
        <begin position="90"/>
        <end position="99"/>
    </location>
</feature>
<evidence type="ECO:0000256" key="1">
    <source>
        <dbReference type="ARBA" id="ARBA00000707"/>
    </source>
</evidence>
<dbReference type="GO" id="GO:0004843">
    <property type="term" value="F:cysteine-type deubiquitinase activity"/>
    <property type="evidence" value="ECO:0007669"/>
    <property type="project" value="UniProtKB-EC"/>
</dbReference>
<dbReference type="InterPro" id="IPR016024">
    <property type="entry name" value="ARM-type_fold"/>
</dbReference>